<dbReference type="SUPFAM" id="SSF56784">
    <property type="entry name" value="HAD-like"/>
    <property type="match status" value="1"/>
</dbReference>
<dbReference type="NCBIfam" id="TIGR01509">
    <property type="entry name" value="HAD-SF-IA-v3"/>
    <property type="match status" value="1"/>
</dbReference>
<dbReference type="Gene3D" id="3.40.50.1000">
    <property type="entry name" value="HAD superfamily/HAD-like"/>
    <property type="match status" value="1"/>
</dbReference>
<dbReference type="EMBL" id="CP021422">
    <property type="protein sequence ID" value="ASB40829.1"/>
    <property type="molecule type" value="Genomic_DNA"/>
</dbReference>
<dbReference type="InterPro" id="IPR036412">
    <property type="entry name" value="HAD-like_sf"/>
</dbReference>
<evidence type="ECO:0000313" key="2">
    <source>
        <dbReference type="EMBL" id="ASB40829.1"/>
    </source>
</evidence>
<evidence type="ECO:0000256" key="1">
    <source>
        <dbReference type="ARBA" id="ARBA00022801"/>
    </source>
</evidence>
<keyword evidence="3" id="KW-1185">Reference proteome</keyword>
<sequence length="283" mass="32030">MLPPGMFLPSLLGISPVYHRQVYLSRLFCGETFDKTRDMVYNTGKSKGADYMEKLKNIKGIFFDLGGTLIYPPSGSWRFSELAYRYFPKDRLSEPSVQAAMAEASRRLDENHLLHSTDEEYAQFYEYYRAVSAALPELGLTDEDLRTVTDDKVYNKADNYRLFNDSLETLKAVYGRYKLGIISDTWPSIVPLLEYLDISKYFDCITFSFELGTFKPDRRMYEDALSKMGLPPESTVFIDDSARNLAGAKAAGINPVLIRAMPGIEPVEGIPGIDRISGLLKLL</sequence>
<dbReference type="InterPro" id="IPR051540">
    <property type="entry name" value="S-2-haloacid_dehalogenase"/>
</dbReference>
<dbReference type="NCBIfam" id="TIGR01549">
    <property type="entry name" value="HAD-SF-IA-v1"/>
    <property type="match status" value="1"/>
</dbReference>
<reference evidence="3" key="1">
    <citation type="submission" date="2017-05" db="EMBL/GenBank/DDBJ databases">
        <title>Improved OligoMM genomes.</title>
        <authorList>
            <person name="Garzetti D."/>
        </authorList>
    </citation>
    <scope>NUCLEOTIDE SEQUENCE [LARGE SCALE GENOMIC DNA]</scope>
    <source>
        <strain evidence="3">KB18</strain>
    </source>
</reference>
<proteinExistence type="predicted"/>
<dbReference type="PANTHER" id="PTHR43316">
    <property type="entry name" value="HYDROLASE, HALOACID DELAHOGENASE-RELATED"/>
    <property type="match status" value="1"/>
</dbReference>
<dbReference type="InterPro" id="IPR023214">
    <property type="entry name" value="HAD_sf"/>
</dbReference>
<keyword evidence="1" id="KW-0378">Hydrolase</keyword>
<protein>
    <recommendedName>
        <fullName evidence="4">HAD family hydrolase</fullName>
    </recommendedName>
</protein>
<dbReference type="PRINTS" id="PR00413">
    <property type="entry name" value="HADHALOGNASE"/>
</dbReference>
<dbReference type="Pfam" id="PF00702">
    <property type="entry name" value="Hydrolase"/>
    <property type="match status" value="1"/>
</dbReference>
<gene>
    <name evidence="2" type="ORF">ADH66_09295</name>
</gene>
<evidence type="ECO:0008006" key="4">
    <source>
        <dbReference type="Google" id="ProtNLM"/>
    </source>
</evidence>
<dbReference type="InterPro" id="IPR006439">
    <property type="entry name" value="HAD-SF_hydro_IA"/>
</dbReference>
<dbReference type="SFLD" id="SFLDS00003">
    <property type="entry name" value="Haloacid_Dehalogenase"/>
    <property type="match status" value="1"/>
</dbReference>
<dbReference type="SFLD" id="SFLDG01129">
    <property type="entry name" value="C1.5:_HAD__Beta-PGM__Phosphata"/>
    <property type="match status" value="1"/>
</dbReference>
<dbReference type="Proteomes" id="UP000196710">
    <property type="component" value="Chromosome"/>
</dbReference>
<name>A0ABM6L606_9FIRM</name>
<evidence type="ECO:0000313" key="3">
    <source>
        <dbReference type="Proteomes" id="UP000196710"/>
    </source>
</evidence>
<organism evidence="2 3">
    <name type="scientific">Acutalibacter muris</name>
    <dbReference type="NCBI Taxonomy" id="1796620"/>
    <lineage>
        <taxon>Bacteria</taxon>
        <taxon>Bacillati</taxon>
        <taxon>Bacillota</taxon>
        <taxon>Clostridia</taxon>
        <taxon>Eubacteriales</taxon>
        <taxon>Acutalibacteraceae</taxon>
        <taxon>Acutalibacter</taxon>
    </lineage>
</organism>
<dbReference type="PANTHER" id="PTHR43316:SF3">
    <property type="entry name" value="HALOACID DEHALOGENASE, TYPE II (AFU_ORTHOLOGUE AFUA_2G07750)-RELATED"/>
    <property type="match status" value="1"/>
</dbReference>
<accession>A0ABM6L606</accession>